<name>A0ABR3GSE1_9PEZI</name>
<feature type="signal peptide" evidence="2">
    <location>
        <begin position="1"/>
        <end position="17"/>
    </location>
</feature>
<dbReference type="EMBL" id="JBBBZM010000017">
    <property type="protein sequence ID" value="KAL0638851.1"/>
    <property type="molecule type" value="Genomic_DNA"/>
</dbReference>
<proteinExistence type="predicted"/>
<keyword evidence="4" id="KW-1185">Reference proteome</keyword>
<sequence>MRFGPTLLLSATAAAAAANCGDDDTRSIHSHTTDALVQQQYNPVAETASSFAAQEQQQPLDIQFPPTQARNQTSGDEHVQKRTDSSTPGTQIMSPWRQVVGGIAVAVLVAVI</sequence>
<evidence type="ECO:0000313" key="4">
    <source>
        <dbReference type="Proteomes" id="UP001447188"/>
    </source>
</evidence>
<protein>
    <submittedName>
        <fullName evidence="3">Uncharacterized protein</fullName>
    </submittedName>
</protein>
<reference evidence="3 4" key="1">
    <citation type="submission" date="2024-02" db="EMBL/GenBank/DDBJ databases">
        <title>Discinaceae phylogenomics.</title>
        <authorList>
            <person name="Dirks A.C."/>
            <person name="James T.Y."/>
        </authorList>
    </citation>
    <scope>NUCLEOTIDE SEQUENCE [LARGE SCALE GENOMIC DNA]</scope>
    <source>
        <strain evidence="3 4">ACD0624</strain>
    </source>
</reference>
<evidence type="ECO:0000256" key="1">
    <source>
        <dbReference type="SAM" id="MobiDB-lite"/>
    </source>
</evidence>
<dbReference type="Proteomes" id="UP001447188">
    <property type="component" value="Unassembled WGS sequence"/>
</dbReference>
<organism evidence="3 4">
    <name type="scientific">Discina gigas</name>
    <dbReference type="NCBI Taxonomy" id="1032678"/>
    <lineage>
        <taxon>Eukaryota</taxon>
        <taxon>Fungi</taxon>
        <taxon>Dikarya</taxon>
        <taxon>Ascomycota</taxon>
        <taxon>Pezizomycotina</taxon>
        <taxon>Pezizomycetes</taxon>
        <taxon>Pezizales</taxon>
        <taxon>Discinaceae</taxon>
        <taxon>Discina</taxon>
    </lineage>
</organism>
<evidence type="ECO:0000256" key="2">
    <source>
        <dbReference type="SAM" id="SignalP"/>
    </source>
</evidence>
<accession>A0ABR3GSE1</accession>
<evidence type="ECO:0000313" key="3">
    <source>
        <dbReference type="EMBL" id="KAL0638851.1"/>
    </source>
</evidence>
<feature type="chain" id="PRO_5047364671" evidence="2">
    <location>
        <begin position="18"/>
        <end position="112"/>
    </location>
</feature>
<feature type="compositionally biased region" description="Basic and acidic residues" evidence="1">
    <location>
        <begin position="75"/>
        <end position="84"/>
    </location>
</feature>
<keyword evidence="2" id="KW-0732">Signal</keyword>
<feature type="compositionally biased region" description="Polar residues" evidence="1">
    <location>
        <begin position="46"/>
        <end position="74"/>
    </location>
</feature>
<gene>
    <name evidence="3" type="ORF">Q9L58_002082</name>
</gene>
<comment type="caution">
    <text evidence="3">The sequence shown here is derived from an EMBL/GenBank/DDBJ whole genome shotgun (WGS) entry which is preliminary data.</text>
</comment>
<feature type="region of interest" description="Disordered" evidence="1">
    <location>
        <begin position="46"/>
        <end position="93"/>
    </location>
</feature>